<evidence type="ECO:0000313" key="3">
    <source>
        <dbReference type="EMBL" id="OOY35979.1"/>
    </source>
</evidence>
<proteinExistence type="inferred from homology"/>
<name>A0A1T2CVB2_SOVGS</name>
<dbReference type="NCBIfam" id="TIGR00252">
    <property type="entry name" value="YraN family protein"/>
    <property type="match status" value="1"/>
</dbReference>
<dbReference type="InterPro" id="IPR011335">
    <property type="entry name" value="Restrct_endonuc-II-like"/>
</dbReference>
<dbReference type="CDD" id="cd20736">
    <property type="entry name" value="PoNe_Nuclease"/>
    <property type="match status" value="1"/>
</dbReference>
<evidence type="ECO:0000313" key="4">
    <source>
        <dbReference type="Proteomes" id="UP000190962"/>
    </source>
</evidence>
<dbReference type="NCBIfam" id="NF009150">
    <property type="entry name" value="PRK12497.1-3"/>
    <property type="match status" value="1"/>
</dbReference>
<dbReference type="InterPro" id="IPR011856">
    <property type="entry name" value="tRNA_endonuc-like_dom_sf"/>
</dbReference>
<protein>
    <recommendedName>
        <fullName evidence="2">UPF0102 protein BOV88_02780</fullName>
    </recommendedName>
</protein>
<dbReference type="AlphaFoldDB" id="A0A1T2CVB2"/>
<comment type="similarity">
    <text evidence="1 2">Belongs to the UPF0102 family.</text>
</comment>
<accession>A0A1T2CVB2</accession>
<evidence type="ECO:0000256" key="1">
    <source>
        <dbReference type="ARBA" id="ARBA00006738"/>
    </source>
</evidence>
<dbReference type="Gene3D" id="3.40.1350.10">
    <property type="match status" value="1"/>
</dbReference>
<dbReference type="Pfam" id="PF02021">
    <property type="entry name" value="UPF0102"/>
    <property type="match status" value="1"/>
</dbReference>
<comment type="caution">
    <text evidence="3">The sequence shown here is derived from an EMBL/GenBank/DDBJ whole genome shotgun (WGS) entry which is preliminary data.</text>
</comment>
<reference evidence="3 4" key="1">
    <citation type="submission" date="2016-11" db="EMBL/GenBank/DDBJ databases">
        <title>Mixed transmission modes and dynamic genome evolution in an obligate animal-bacterial symbiosis.</title>
        <authorList>
            <person name="Russell S.L."/>
            <person name="Corbett-Detig R.B."/>
            <person name="Cavanaugh C.M."/>
        </authorList>
    </citation>
    <scope>NUCLEOTIDE SEQUENCE [LARGE SCALE GENOMIC DNA]</scope>
    <source>
        <strain evidence="3">MA-KB16</strain>
    </source>
</reference>
<dbReference type="RefSeq" id="WP_078452607.1">
    <property type="nucleotide sequence ID" value="NZ_MPNX01000002.1"/>
</dbReference>
<dbReference type="SUPFAM" id="SSF52980">
    <property type="entry name" value="Restriction endonuclease-like"/>
    <property type="match status" value="1"/>
</dbReference>
<gene>
    <name evidence="3" type="ORF">BOV88_02780</name>
</gene>
<dbReference type="GO" id="GO:0003676">
    <property type="term" value="F:nucleic acid binding"/>
    <property type="evidence" value="ECO:0007669"/>
    <property type="project" value="InterPro"/>
</dbReference>
<dbReference type="InterPro" id="IPR003509">
    <property type="entry name" value="UPF0102_YraN-like"/>
</dbReference>
<evidence type="ECO:0000256" key="2">
    <source>
        <dbReference type="HAMAP-Rule" id="MF_00048"/>
    </source>
</evidence>
<dbReference type="EMBL" id="MPNX01000002">
    <property type="protein sequence ID" value="OOY35979.1"/>
    <property type="molecule type" value="Genomic_DNA"/>
</dbReference>
<dbReference type="HAMAP" id="MF_00048">
    <property type="entry name" value="UPF0102"/>
    <property type="match status" value="1"/>
</dbReference>
<dbReference type="PANTHER" id="PTHR34039:SF1">
    <property type="entry name" value="UPF0102 PROTEIN YRAN"/>
    <property type="match status" value="1"/>
</dbReference>
<organism evidence="3 4">
    <name type="scientific">Solemya velum gill symbiont</name>
    <dbReference type="NCBI Taxonomy" id="2340"/>
    <lineage>
        <taxon>Bacteria</taxon>
        <taxon>Pseudomonadati</taxon>
        <taxon>Pseudomonadota</taxon>
        <taxon>Gammaproteobacteria</taxon>
        <taxon>sulfur-oxidizing symbionts</taxon>
    </lineage>
</organism>
<dbReference type="PANTHER" id="PTHR34039">
    <property type="entry name" value="UPF0102 PROTEIN YRAN"/>
    <property type="match status" value="1"/>
</dbReference>
<sequence length="125" mass="14403">MQTTRSSGTTAENLALNYLQKRGLSLVTKNYSCRCGEIDLITQDSGALVFIEVRYRKSTRFGLPEETVDSRKQRKLILTAQRYLQSAQIDAECRFDVIAISEKRPIKWDKKRLLYCLTQSQTYNG</sequence>
<dbReference type="Proteomes" id="UP000190962">
    <property type="component" value="Unassembled WGS sequence"/>
</dbReference>